<evidence type="ECO:0000313" key="1">
    <source>
        <dbReference type="EMBL" id="XSF52720.1"/>
    </source>
</evidence>
<dbReference type="EMBL" id="CP187984">
    <property type="protein sequence ID" value="XSF52720.1"/>
    <property type="molecule type" value="Genomic_DNA"/>
</dbReference>
<proteinExistence type="predicted"/>
<protein>
    <submittedName>
        <fullName evidence="1">Winged helix-turn-helix domain-containing protein</fullName>
    </submittedName>
</protein>
<name>A0ACD5IRI7_9ENTR</name>
<reference evidence="1" key="1">
    <citation type="submission" date="2025-05" db="EMBL/GenBank/DDBJ databases">
        <title>FDA Reference Genome datasets for Cronobacter.</title>
        <authorList>
            <person name="Gopinath G.R."/>
        </authorList>
    </citation>
    <scope>NUCLEOTIDE SEQUENCE</scope>
    <source>
        <strain evidence="1">MOD1-Sh41s</strain>
    </source>
</reference>
<evidence type="ECO:0000313" key="2">
    <source>
        <dbReference type="Proteomes" id="UP000244623"/>
    </source>
</evidence>
<sequence length="156" mass="17520">MKTIRAKILAIMNVGMVLSTTEISRRTGNTLEAVRIVLNRMQADGELTGTSQKPRRWRLVDSVNHRAELIRCVKTFGALTAIQASEITGLSPVYCINTMRVLEMNGELTRKYIHAELSDGRKTRCYEYYPAPERKPINQAAPISPFAKLITSRIGV</sequence>
<accession>A0ACD5IRI7</accession>
<dbReference type="Proteomes" id="UP000244623">
    <property type="component" value="Chromosome"/>
</dbReference>
<gene>
    <name evidence="1" type="ORF">BS411_012075</name>
</gene>
<organism evidence="1 2">
    <name type="scientific">Cronobacter turicensis</name>
    <dbReference type="NCBI Taxonomy" id="413502"/>
    <lineage>
        <taxon>Bacteria</taxon>
        <taxon>Pseudomonadati</taxon>
        <taxon>Pseudomonadota</taxon>
        <taxon>Gammaproteobacteria</taxon>
        <taxon>Enterobacterales</taxon>
        <taxon>Enterobacteriaceae</taxon>
        <taxon>Cronobacter</taxon>
    </lineage>
</organism>